<dbReference type="KEGG" id="asui:ASUIS_2367"/>
<evidence type="ECO:0000313" key="2">
    <source>
        <dbReference type="Proteomes" id="UP000263040"/>
    </source>
</evidence>
<accession>A0AAD0STW3</accession>
<dbReference type="EMBL" id="CP032100">
    <property type="protein sequence ID" value="AXX90785.1"/>
    <property type="molecule type" value="Genomic_DNA"/>
</dbReference>
<dbReference type="RefSeq" id="WP_118887352.1">
    <property type="nucleotide sequence ID" value="NZ_CP032100.1"/>
</dbReference>
<evidence type="ECO:0000313" key="1">
    <source>
        <dbReference type="EMBL" id="AXX90785.1"/>
    </source>
</evidence>
<dbReference type="Proteomes" id="UP000263040">
    <property type="component" value="Chromosome"/>
</dbReference>
<protein>
    <submittedName>
        <fullName evidence="1">Uncharacterized protein</fullName>
    </submittedName>
</protein>
<organism evidence="1 2">
    <name type="scientific">Arcobacter suis CECT 7833</name>
    <dbReference type="NCBI Taxonomy" id="663365"/>
    <lineage>
        <taxon>Bacteria</taxon>
        <taxon>Pseudomonadati</taxon>
        <taxon>Campylobacterota</taxon>
        <taxon>Epsilonproteobacteria</taxon>
        <taxon>Campylobacterales</taxon>
        <taxon>Arcobacteraceae</taxon>
        <taxon>Arcobacter</taxon>
    </lineage>
</organism>
<gene>
    <name evidence="1" type="ORF">ASUIS_2367</name>
</gene>
<proteinExistence type="predicted"/>
<dbReference type="AlphaFoldDB" id="A0AAD0STW3"/>
<reference evidence="1 2" key="1">
    <citation type="submission" date="2018-08" db="EMBL/GenBank/DDBJ databases">
        <title>Complete genome of the Arcobacter suis type strain LMG 26152.</title>
        <authorList>
            <person name="Miller W.G."/>
            <person name="Yee E."/>
            <person name="Bono J.L."/>
        </authorList>
    </citation>
    <scope>NUCLEOTIDE SEQUENCE [LARGE SCALE GENOMIC DNA]</scope>
    <source>
        <strain evidence="1 2">CECT 7833</strain>
    </source>
</reference>
<name>A0AAD0STW3_9BACT</name>
<keyword evidence="2" id="KW-1185">Reference proteome</keyword>
<sequence length="1155" mass="137460">MKKKRELTEFKRLKIDLLDKYRIELNFFNFINNTDNKGKHLIRANIERLYKIRLFKKYIVYEPFPKTIIDLKHQNVPFSAATNLNNAVYWEANVLKIFKRELKEFESLRHMFEINFVKGEFETAHSILEDIESKFGYSMWLIENKMLLINYAEGFSELRKFVNAILDNDNINGVVKLLVDFTSNKIDSNMNSKQYEEYIKDKFKDLRNYKLNPQLMNYVSFRLNCSSIEPISSYFDVISFESDSSILDRYISFKQVAQQIDQEQYQDIFSESIDILNKYVDEVFLNNLHFFYNNQNNIINSDLDKDVNILLEHYTNADYLTSSKLSKKILDRYPYIIEVCEIYIKSLIRNSSLYPNVDNTFLNDILKNMYNILLKNDKSYESYLSLSKLIYSFSTHHWSATLYDFLHNAYNDDNSDTIHKDIIIAKLNSIINTPKKVEVFLTHNQGSKYLNQIENMHGSLKTTQLFKALHNNLTIQDIKNIKLPTIREKYYIAKYLKNNNQFESALALYDEIFETDDTDYIDIQNSLKGKIRCLIELNRIDECISLISSQYIENNNLYKIFPISEIIQKMKLERIKVKDFLSLSILYDICIKHLKVNSFIFLDLQNTYEDVLYTYNLEKPKGLLSKIDVHNRKKSIYFLRYICIPNVMDTSSEFYSSNELYEERIKICQILIELDSRNHDIYSNQIKEYTAKLFINKKMSEIEQSKIYVDIEGIKKISELKLKESYTRYMKLLTTDKQDKKNDYIEIEGDDGVMIQITTNDRQMVFWKIFYHIRDLFTTNSDYGLDTYLSVNIRHGTLSGLLRKPLEAEHLITLRNEKTNVYKDNEYWIDKYYYDEENLENVLKYLNDFSKRTDRLINILKNNWIQILTESKMFDNGMFAYIFGTHELEDLESHIHPKTTYEEFTELIFSKLWEVTEENLEVIRTNINNVLMPKYNRIFDVLQKRIANMNSDGKYKELDQSITKSRTELLNSLVTVSNWFKRSKTFNTQDYTLDLAIDIARNMIENIYPHKNMETKISSLDYMFKGITLNNFVTIFYTIFDNCIQRSGLEENSIKITINFESNQCKFICINDIDEKTCTEERITYVNQLENDLNIRQGMEKVRKEGGSGFYKIIKILNTDLFCKTSIKLKYLDKKYFYSEIILEREGLYYENIDC</sequence>